<keyword evidence="1 4" id="KW-0808">Transferase</keyword>
<gene>
    <name evidence="4" type="ORF">HER12_00335</name>
</gene>
<sequence>MKVAVIFAAGAGRRLNPLTQTIHKSLIKIDELPLIEYLINNLLTLKTLKEIIVVTGYRHEDFLYLKDKYLNLKIIINQDYQTHNSAYVLSLLPKDIFEHDLFFISGDFVMKENCFSDQINDNVMAALKRVNTKEDWSYKLDQSGNIVGLEKNTEFNSLLASEWSHINHEWSKRIASNLNNEQELAILRRTMIGQYLINRSLKDKVSLKPYLLAYNSFWDLDDQHDLERIKKYFHSS</sequence>
<dbReference type="SUPFAM" id="SSF53448">
    <property type="entry name" value="Nucleotide-diphospho-sugar transferases"/>
    <property type="match status" value="1"/>
</dbReference>
<dbReference type="Proteomes" id="UP000584587">
    <property type="component" value="Unassembled WGS sequence"/>
</dbReference>
<dbReference type="GO" id="GO:0016779">
    <property type="term" value="F:nucleotidyltransferase activity"/>
    <property type="evidence" value="ECO:0007669"/>
    <property type="project" value="UniProtKB-KW"/>
</dbReference>
<comment type="caution">
    <text evidence="4">The sequence shown here is derived from an EMBL/GenBank/DDBJ whole genome shotgun (WGS) entry which is preliminary data.</text>
</comment>
<evidence type="ECO:0000256" key="1">
    <source>
        <dbReference type="ARBA" id="ARBA00022679"/>
    </source>
</evidence>
<dbReference type="InterPro" id="IPR005835">
    <property type="entry name" value="NTP_transferase_dom"/>
</dbReference>
<dbReference type="Gene3D" id="3.90.550.10">
    <property type="entry name" value="Spore Coat Polysaccharide Biosynthesis Protein SpsA, Chain A"/>
    <property type="match status" value="1"/>
</dbReference>
<dbReference type="PANTHER" id="PTHR43584">
    <property type="entry name" value="NUCLEOTIDYL TRANSFERASE"/>
    <property type="match status" value="1"/>
</dbReference>
<protein>
    <submittedName>
        <fullName evidence="4">NTP transferase domain-containing protein</fullName>
    </submittedName>
</protein>
<dbReference type="InterPro" id="IPR050065">
    <property type="entry name" value="GlmU-like"/>
</dbReference>
<dbReference type="InterPro" id="IPR029044">
    <property type="entry name" value="Nucleotide-diphossugar_trans"/>
</dbReference>
<accession>A0A846U417</accession>
<dbReference type="AlphaFoldDB" id="A0A846U417"/>
<dbReference type="EMBL" id="JAAVVK010000001">
    <property type="protein sequence ID" value="NKE38207.1"/>
    <property type="molecule type" value="Genomic_DNA"/>
</dbReference>
<dbReference type="PANTHER" id="PTHR43584:SF5">
    <property type="entry name" value="PROTEIN LICC"/>
    <property type="match status" value="1"/>
</dbReference>
<name>A0A846U417_9MOLU</name>
<evidence type="ECO:0000313" key="4">
    <source>
        <dbReference type="EMBL" id="NKE38207.1"/>
    </source>
</evidence>
<dbReference type="Pfam" id="PF00483">
    <property type="entry name" value="NTP_transferase"/>
    <property type="match status" value="1"/>
</dbReference>
<evidence type="ECO:0000313" key="5">
    <source>
        <dbReference type="Proteomes" id="UP000584587"/>
    </source>
</evidence>
<feature type="domain" description="Nucleotidyl transferase" evidence="3">
    <location>
        <begin position="4"/>
        <end position="112"/>
    </location>
</feature>
<organism evidence="4 5">
    <name type="scientific">Spiroplasma platyhelix PALS-1</name>
    <dbReference type="NCBI Taxonomy" id="1276218"/>
    <lineage>
        <taxon>Bacteria</taxon>
        <taxon>Bacillati</taxon>
        <taxon>Mycoplasmatota</taxon>
        <taxon>Mollicutes</taxon>
        <taxon>Entomoplasmatales</taxon>
        <taxon>Spiroplasmataceae</taxon>
        <taxon>Spiroplasma</taxon>
    </lineage>
</organism>
<dbReference type="RefSeq" id="WP_168104685.1">
    <property type="nucleotide sequence ID" value="NZ_CP051215.1"/>
</dbReference>
<reference evidence="4 5" key="1">
    <citation type="submission" date="2020-04" db="EMBL/GenBank/DDBJ databases">
        <title>Complete genome sequence of Spiroplasma platyhelix ATCC 51748, an insect isolate.</title>
        <authorList>
            <person name="Green E.A."/>
            <person name="Klassen J.L."/>
        </authorList>
    </citation>
    <scope>NUCLEOTIDE SEQUENCE [LARGE SCALE GENOMIC DNA]</scope>
    <source>
        <strain evidence="4 5">PALS-1</strain>
    </source>
</reference>
<proteinExistence type="predicted"/>
<evidence type="ECO:0000259" key="3">
    <source>
        <dbReference type="Pfam" id="PF00483"/>
    </source>
</evidence>
<evidence type="ECO:0000256" key="2">
    <source>
        <dbReference type="ARBA" id="ARBA00022695"/>
    </source>
</evidence>
<keyword evidence="5" id="KW-1185">Reference proteome</keyword>
<keyword evidence="2" id="KW-0548">Nucleotidyltransferase</keyword>